<evidence type="ECO:0000256" key="3">
    <source>
        <dbReference type="ARBA" id="ARBA00023163"/>
    </source>
</evidence>
<evidence type="ECO:0000313" key="5">
    <source>
        <dbReference type="EMBL" id="NYE05885.1"/>
    </source>
</evidence>
<dbReference type="PROSITE" id="PS50943">
    <property type="entry name" value="HTH_CROC1"/>
    <property type="match status" value="1"/>
</dbReference>
<dbReference type="InterPro" id="IPR050807">
    <property type="entry name" value="TransReg_Diox_bact_type"/>
</dbReference>
<dbReference type="EMBL" id="JACCBX010000005">
    <property type="protein sequence ID" value="NYE05885.1"/>
    <property type="molecule type" value="Genomic_DNA"/>
</dbReference>
<proteinExistence type="predicted"/>
<protein>
    <submittedName>
        <fullName evidence="5">Transcriptional regulator with XRE-family HTH domain</fullName>
    </submittedName>
</protein>
<accession>A0A852TD39</accession>
<dbReference type="Gene3D" id="1.10.260.40">
    <property type="entry name" value="lambda repressor-like DNA-binding domains"/>
    <property type="match status" value="1"/>
</dbReference>
<dbReference type="GO" id="GO:0003700">
    <property type="term" value="F:DNA-binding transcription factor activity"/>
    <property type="evidence" value="ECO:0007669"/>
    <property type="project" value="TreeGrafter"/>
</dbReference>
<dbReference type="Pfam" id="PF01381">
    <property type="entry name" value="HTH_3"/>
    <property type="match status" value="1"/>
</dbReference>
<keyword evidence="1" id="KW-0805">Transcription regulation</keyword>
<dbReference type="InterPro" id="IPR010982">
    <property type="entry name" value="Lambda_DNA-bd_dom_sf"/>
</dbReference>
<comment type="caution">
    <text evidence="5">The sequence shown here is derived from an EMBL/GenBank/DDBJ whole genome shotgun (WGS) entry which is preliminary data.</text>
</comment>
<dbReference type="CDD" id="cd00093">
    <property type="entry name" value="HTH_XRE"/>
    <property type="match status" value="1"/>
</dbReference>
<dbReference type="PANTHER" id="PTHR46797:SF23">
    <property type="entry name" value="HTH-TYPE TRANSCRIPTIONAL REGULATOR SUTR"/>
    <property type="match status" value="1"/>
</dbReference>
<dbReference type="InterPro" id="IPR001387">
    <property type="entry name" value="Cro/C1-type_HTH"/>
</dbReference>
<dbReference type="Proteomes" id="UP000548423">
    <property type="component" value="Unassembled WGS sequence"/>
</dbReference>
<feature type="domain" description="HTH cro/C1-type" evidence="4">
    <location>
        <begin position="14"/>
        <end position="69"/>
    </location>
</feature>
<evidence type="ECO:0000256" key="2">
    <source>
        <dbReference type="ARBA" id="ARBA00023125"/>
    </source>
</evidence>
<reference evidence="6" key="2">
    <citation type="submission" date="2020-08" db="EMBL/GenBank/DDBJ databases">
        <title>The Agave Microbiome: Exploring the role of microbial communities in plant adaptations to desert environments.</title>
        <authorList>
            <person name="Partida-Martinez L.P."/>
        </authorList>
    </citation>
    <scope>NUCLEOTIDE SEQUENCE [LARGE SCALE GENOMIC DNA]</scope>
    <source>
        <strain evidence="6">AT2.8</strain>
    </source>
</reference>
<keyword evidence="3" id="KW-0804">Transcription</keyword>
<organism evidence="5 6">
    <name type="scientific">Neobacillus niacini</name>
    <dbReference type="NCBI Taxonomy" id="86668"/>
    <lineage>
        <taxon>Bacteria</taxon>
        <taxon>Bacillati</taxon>
        <taxon>Bacillota</taxon>
        <taxon>Bacilli</taxon>
        <taxon>Bacillales</taxon>
        <taxon>Bacillaceae</taxon>
        <taxon>Neobacillus</taxon>
    </lineage>
</organism>
<dbReference type="SMART" id="SM00530">
    <property type="entry name" value="HTH_XRE"/>
    <property type="match status" value="1"/>
</dbReference>
<sequence length="88" mass="10419">MTEAKKDTYIGTGLRRLRKERGWTQEELAGKSKLEPRTIQKLESNENTPTLNTICSLAESFEMEHWEFLKNIKDEMVYRYAEKKHPKS</sequence>
<dbReference type="GO" id="GO:0005829">
    <property type="term" value="C:cytosol"/>
    <property type="evidence" value="ECO:0007669"/>
    <property type="project" value="TreeGrafter"/>
</dbReference>
<keyword evidence="2" id="KW-0238">DNA-binding</keyword>
<dbReference type="PANTHER" id="PTHR46797">
    <property type="entry name" value="HTH-TYPE TRANSCRIPTIONAL REGULATOR"/>
    <property type="match status" value="1"/>
</dbReference>
<evidence type="ECO:0000256" key="1">
    <source>
        <dbReference type="ARBA" id="ARBA00023015"/>
    </source>
</evidence>
<dbReference type="GO" id="GO:0003677">
    <property type="term" value="F:DNA binding"/>
    <property type="evidence" value="ECO:0007669"/>
    <property type="project" value="UniProtKB-KW"/>
</dbReference>
<gene>
    <name evidence="5" type="ORF">F4694_002660</name>
</gene>
<evidence type="ECO:0000313" key="6">
    <source>
        <dbReference type="Proteomes" id="UP000548423"/>
    </source>
</evidence>
<reference evidence="6" key="1">
    <citation type="submission" date="2020-07" db="EMBL/GenBank/DDBJ databases">
        <authorList>
            <person name="Partida-Martinez L."/>
            <person name="Huntemann M."/>
            <person name="Clum A."/>
            <person name="Wang J."/>
            <person name="Palaniappan K."/>
            <person name="Ritter S."/>
            <person name="Chen I.-M."/>
            <person name="Stamatis D."/>
            <person name="Reddy T."/>
            <person name="O'Malley R."/>
            <person name="Daum C."/>
            <person name="Shapiro N."/>
            <person name="Ivanova N."/>
            <person name="Kyrpides N."/>
            <person name="Woyke T."/>
        </authorList>
    </citation>
    <scope>NUCLEOTIDE SEQUENCE [LARGE SCALE GENOMIC DNA]</scope>
    <source>
        <strain evidence="6">AT2.8</strain>
    </source>
</reference>
<name>A0A852TD39_9BACI</name>
<dbReference type="SUPFAM" id="SSF47413">
    <property type="entry name" value="lambda repressor-like DNA-binding domains"/>
    <property type="match status" value="1"/>
</dbReference>
<dbReference type="AlphaFoldDB" id="A0A852TD39"/>
<evidence type="ECO:0000259" key="4">
    <source>
        <dbReference type="PROSITE" id="PS50943"/>
    </source>
</evidence>